<protein>
    <recommendedName>
        <fullName evidence="4">K Homology domain-containing protein</fullName>
    </recommendedName>
</protein>
<organism evidence="2 3">
    <name type="scientific">Lichtheimia corymbifera JMRC:FSU:9682</name>
    <dbReference type="NCBI Taxonomy" id="1263082"/>
    <lineage>
        <taxon>Eukaryota</taxon>
        <taxon>Fungi</taxon>
        <taxon>Fungi incertae sedis</taxon>
        <taxon>Mucoromycota</taxon>
        <taxon>Mucoromycotina</taxon>
        <taxon>Mucoromycetes</taxon>
        <taxon>Mucorales</taxon>
        <taxon>Lichtheimiaceae</taxon>
        <taxon>Lichtheimia</taxon>
    </lineage>
</organism>
<dbReference type="Proteomes" id="UP000027586">
    <property type="component" value="Unassembled WGS sequence"/>
</dbReference>
<proteinExistence type="predicted"/>
<keyword evidence="3" id="KW-1185">Reference proteome</keyword>
<feature type="region of interest" description="Disordered" evidence="1">
    <location>
        <begin position="1"/>
        <end position="28"/>
    </location>
</feature>
<dbReference type="VEuPathDB" id="FungiDB:LCOR_09678.1"/>
<comment type="caution">
    <text evidence="2">The sequence shown here is derived from an EMBL/GenBank/DDBJ whole genome shotgun (WGS) entry which is preliminary data.</text>
</comment>
<evidence type="ECO:0000256" key="1">
    <source>
        <dbReference type="SAM" id="MobiDB-lite"/>
    </source>
</evidence>
<feature type="region of interest" description="Disordered" evidence="1">
    <location>
        <begin position="88"/>
        <end position="119"/>
    </location>
</feature>
<evidence type="ECO:0000313" key="2">
    <source>
        <dbReference type="EMBL" id="CDH58830.1"/>
    </source>
</evidence>
<evidence type="ECO:0008006" key="4">
    <source>
        <dbReference type="Google" id="ProtNLM"/>
    </source>
</evidence>
<reference evidence="2" key="1">
    <citation type="submission" date="2013-08" db="EMBL/GenBank/DDBJ databases">
        <title>Gene expansion shapes genome architecture in the human pathogen Lichtheimia corymbifera: an evolutionary genomics analysis in the ancient terrestrial Mucorales (Mucoromycotina).</title>
        <authorList>
            <person name="Schwartze V.U."/>
            <person name="Winter S."/>
            <person name="Shelest E."/>
            <person name="Marcet-Houben M."/>
            <person name="Horn F."/>
            <person name="Wehner S."/>
            <person name="Hoffmann K."/>
            <person name="Riege K."/>
            <person name="Sammeth M."/>
            <person name="Nowrousian M."/>
            <person name="Valiante V."/>
            <person name="Linde J."/>
            <person name="Jacobsen I.D."/>
            <person name="Marz M."/>
            <person name="Brakhage A.A."/>
            <person name="Gabaldon T."/>
            <person name="Bocker S."/>
            <person name="Voigt K."/>
        </authorList>
    </citation>
    <scope>NUCLEOTIDE SEQUENCE [LARGE SCALE GENOMIC DNA]</scope>
    <source>
        <strain evidence="2">FSU 9682</strain>
    </source>
</reference>
<accession>A0A068SA18</accession>
<sequence>MSSSSSSASASATSKLTPASSASATSTLTVSSSASAMCMLTASSSASATCTLTTAAPTLKRTVSNASLDSESSQDPAQPAVHKRIHLDELSDEASSSSDNDSGDSDDESDDDCQHEEEEDAVWEMLAPNVWDTLSGAHCNKAITWKKEQDDLMEVFGCDSEVMSKLKELATGVTVELVDGKELVIEGPEQKVGHVVNVMQRMLVVFGPATKNYVIITVGGTQVANHLAALQQTVGANGRVVAEAKLHFSVCKTDGEWSAAEVAQLAQEVAVIVAQAPQSIHNTFICDKVAFFNPTGRVQGIHYAHVCLFVSLQLSKCWFSTWCVPDRRSQPHQRVHRNAAGRIDAKGWAYHGDDNARHHHQPKEQEVVSEPCHHPRTTHLKQPRLDGTTFNPKGRGK</sequence>
<dbReference type="AlphaFoldDB" id="A0A068SA18"/>
<name>A0A068SA18_9FUNG</name>
<dbReference type="EMBL" id="CBTN010000061">
    <property type="protein sequence ID" value="CDH58830.1"/>
    <property type="molecule type" value="Genomic_DNA"/>
</dbReference>
<feature type="compositionally biased region" description="Acidic residues" evidence="1">
    <location>
        <begin position="101"/>
        <end position="119"/>
    </location>
</feature>
<feature type="compositionally biased region" description="Basic and acidic residues" evidence="1">
    <location>
        <begin position="352"/>
        <end position="366"/>
    </location>
</feature>
<gene>
    <name evidence="2" type="ORF">LCOR_09678.1</name>
</gene>
<evidence type="ECO:0000313" key="3">
    <source>
        <dbReference type="Proteomes" id="UP000027586"/>
    </source>
</evidence>
<feature type="region of interest" description="Disordered" evidence="1">
    <location>
        <begin position="352"/>
        <end position="397"/>
    </location>
</feature>